<dbReference type="eggNOG" id="COG0661">
    <property type="taxonomic scope" value="Bacteria"/>
</dbReference>
<dbReference type="SUPFAM" id="SSF56112">
    <property type="entry name" value="Protein kinase-like (PK-like)"/>
    <property type="match status" value="1"/>
</dbReference>
<dbReference type="RefSeq" id="WP_012826346.1">
    <property type="nucleotide sequence ID" value="NC_013440.1"/>
</dbReference>
<dbReference type="HOGENOM" id="CLU_448176_0_0_7"/>
<evidence type="ECO:0000313" key="4">
    <source>
        <dbReference type="EMBL" id="ACY13735.1"/>
    </source>
</evidence>
<keyword evidence="2" id="KW-0812">Transmembrane</keyword>
<dbReference type="PANTHER" id="PTHR10566:SF113">
    <property type="entry name" value="PROTEIN ACTIVITY OF BC1 COMPLEX KINASE 7, CHLOROPLASTIC"/>
    <property type="match status" value="1"/>
</dbReference>
<dbReference type="PANTHER" id="PTHR10566">
    <property type="entry name" value="CHAPERONE-ACTIVITY OF BC1 COMPLEX CABC1 -RELATED"/>
    <property type="match status" value="1"/>
</dbReference>
<dbReference type="EMBL" id="KU523539">
    <property type="protein sequence ID" value="AMM72003.1"/>
    <property type="molecule type" value="Genomic_DNA"/>
</dbReference>
<proteinExistence type="inferred from homology"/>
<dbReference type="Pfam" id="PF03109">
    <property type="entry name" value="ABC1"/>
    <property type="match status" value="1"/>
</dbReference>
<feature type="domain" description="ABC1 atypical kinase-like" evidence="3">
    <location>
        <begin position="116"/>
        <end position="375"/>
    </location>
</feature>
<name>D0LS38_HALO1</name>
<keyword evidence="2" id="KW-1133">Transmembrane helix</keyword>
<evidence type="ECO:0000256" key="1">
    <source>
        <dbReference type="ARBA" id="ARBA00009670"/>
    </source>
</evidence>
<dbReference type="EMBL" id="CP001804">
    <property type="protein sequence ID" value="ACY13735.1"/>
    <property type="molecule type" value="Genomic_DNA"/>
</dbReference>
<dbReference type="Proteomes" id="UP000001880">
    <property type="component" value="Chromosome"/>
</dbReference>
<reference evidence="5" key="2">
    <citation type="journal article" date="2016" name="Sci. Rep.">
        <title>Heterologous Production of the Marine Myxobacterial Antibiotic Haliangicin and Its Unnatural Analogues Generated by Engineering of the Biochemical Pathway.</title>
        <authorList>
            <person name="Sun Y."/>
            <person name="Feng Z."/>
            <person name="Tomura T."/>
            <person name="Suzuki A."/>
            <person name="Miyano S."/>
            <person name="Tsuge T."/>
            <person name="Mori H."/>
            <person name="Suh J.W."/>
            <person name="Iizuka T."/>
            <person name="Fudou R."/>
            <person name="Ojika M."/>
        </authorList>
    </citation>
    <scope>NUCLEOTIDE SEQUENCE</scope>
    <source>
        <strain evidence="5">SMP-2</strain>
    </source>
</reference>
<dbReference type="InterPro" id="IPR004147">
    <property type="entry name" value="ABC1_dom"/>
</dbReference>
<evidence type="ECO:0000256" key="2">
    <source>
        <dbReference type="SAM" id="Phobius"/>
    </source>
</evidence>
<dbReference type="STRING" id="502025.Hoch_1168"/>
<keyword evidence="2" id="KW-0472">Membrane</keyword>
<feature type="transmembrane region" description="Helical" evidence="2">
    <location>
        <begin position="49"/>
        <end position="67"/>
    </location>
</feature>
<feature type="transmembrane region" description="Helical" evidence="2">
    <location>
        <begin position="575"/>
        <end position="596"/>
    </location>
</feature>
<dbReference type="AlphaFoldDB" id="D0LS38"/>
<evidence type="ECO:0000259" key="3">
    <source>
        <dbReference type="Pfam" id="PF03109"/>
    </source>
</evidence>
<keyword evidence="6" id="KW-1185">Reference proteome</keyword>
<dbReference type="InterPro" id="IPR011009">
    <property type="entry name" value="Kinase-like_dom_sf"/>
</dbReference>
<comment type="similarity">
    <text evidence="1">Belongs to the protein kinase superfamily. ADCK protein kinase family.</text>
</comment>
<dbReference type="InterPro" id="IPR050154">
    <property type="entry name" value="UbiB_kinase"/>
</dbReference>
<gene>
    <name evidence="5" type="primary">hliB</name>
    <name evidence="4" type="ordered locus">Hoch_1168</name>
</gene>
<dbReference type="KEGG" id="hoh:Hoch_1168"/>
<evidence type="ECO:0000313" key="5">
    <source>
        <dbReference type="EMBL" id="AMM72003.1"/>
    </source>
</evidence>
<dbReference type="CDD" id="cd05121">
    <property type="entry name" value="ABC1_ADCK3-like"/>
    <property type="match status" value="1"/>
</dbReference>
<organism evidence="4 6">
    <name type="scientific">Haliangium ochraceum (strain DSM 14365 / JCM 11303 / SMP-2)</name>
    <dbReference type="NCBI Taxonomy" id="502025"/>
    <lineage>
        <taxon>Bacteria</taxon>
        <taxon>Pseudomonadati</taxon>
        <taxon>Myxococcota</taxon>
        <taxon>Polyangia</taxon>
        <taxon>Haliangiales</taxon>
        <taxon>Kofleriaceae</taxon>
        <taxon>Haliangium</taxon>
    </lineage>
</organism>
<protein>
    <submittedName>
        <fullName evidence="5">ABC transporter</fullName>
    </submittedName>
    <submittedName>
        <fullName evidence="4">ABC-1 domain protein</fullName>
    </submittedName>
</protein>
<sequence>MSDSTLTADEPSLAASLFEDNEEQAAAKTSSLRPSRRTPKVQQPGRLFLAYRTFAWIVAFIRVMVGLRLRRGKIASRAVHVRRAVEALGGPAVILARQFAMRLELFPLDIATELSRLEDKQPAMPLAKAVDEFERHLDKTLTQIFEVFDPVALRSSSLDCIYQASLHGGRKVIVRIMRPEAPLRIHAEQIALKRLVKLLAWLFPSYEERLVALGDELPFIEKEIVDFVTIARLHRLLKKNLKEWKVSNKFYVEKVFLEYCSTNVIVSEYVETYWLSEVLCAYESNDREALEKLHARNIDPKKCAARMFEFGLWSMLENSFSLVSPRVGQFAVMNHSKIMITQLGTVGTVGRYRRRMYTTLFQKLLAHDFEGMAELLIHSLFPLPPIDIYTFTKAIEQRLVSQLIAIENKDAPQWVRSGIGLWTDFLNEVRRFGVFVPAELSRAIQSLCVFSDIAFRLDTETGLRKRLRRYLKNSYRRGARNVVRHWRNPIKRGGSRFTSRPKALNDTLSRVQMNLEGTVDKTPLVFMTVTKKSGYALAQFFETCLLLGKITVIWLAISMGGKLLAGEHVHLVSEVWAVCSSPSYLVLIALFFAIMARRIKFRLDDIDPD</sequence>
<reference evidence="4 6" key="1">
    <citation type="journal article" date="2010" name="Stand. Genomic Sci.">
        <title>Complete genome sequence of Haliangium ochraceum type strain (SMP-2).</title>
        <authorList>
            <consortium name="US DOE Joint Genome Institute (JGI-PGF)"/>
            <person name="Ivanova N."/>
            <person name="Daum C."/>
            <person name="Lang E."/>
            <person name="Abt B."/>
            <person name="Kopitz M."/>
            <person name="Saunders E."/>
            <person name="Lapidus A."/>
            <person name="Lucas S."/>
            <person name="Glavina Del Rio T."/>
            <person name="Nolan M."/>
            <person name="Tice H."/>
            <person name="Copeland A."/>
            <person name="Cheng J.F."/>
            <person name="Chen F."/>
            <person name="Bruce D."/>
            <person name="Goodwin L."/>
            <person name="Pitluck S."/>
            <person name="Mavromatis K."/>
            <person name="Pati A."/>
            <person name="Mikhailova N."/>
            <person name="Chen A."/>
            <person name="Palaniappan K."/>
            <person name="Land M."/>
            <person name="Hauser L."/>
            <person name="Chang Y.J."/>
            <person name="Jeffries C.D."/>
            <person name="Detter J.C."/>
            <person name="Brettin T."/>
            <person name="Rohde M."/>
            <person name="Goker M."/>
            <person name="Bristow J."/>
            <person name="Markowitz V."/>
            <person name="Eisen J.A."/>
            <person name="Hugenholtz P."/>
            <person name="Kyrpides N.C."/>
            <person name="Klenk H.P."/>
        </authorList>
    </citation>
    <scope>NUCLEOTIDE SEQUENCE [LARGE SCALE GENOMIC DNA]</scope>
    <source>
        <strain evidence="4">DSM 14365</strain>
        <strain evidence="6">DSM 14365 / CIP 107738 / JCM 11303 / AJ 13395 / SMP-2</strain>
    </source>
</reference>
<evidence type="ECO:0000313" key="6">
    <source>
        <dbReference type="Proteomes" id="UP000001880"/>
    </source>
</evidence>
<feature type="transmembrane region" description="Helical" evidence="2">
    <location>
        <begin position="535"/>
        <end position="555"/>
    </location>
</feature>
<accession>D0LS38</accession>